<dbReference type="PROSITE" id="PS50950">
    <property type="entry name" value="ZF_THAP"/>
    <property type="match status" value="1"/>
</dbReference>
<dbReference type="EMBL" id="CAXIEN010001070">
    <property type="protein sequence ID" value="CAL1302008.1"/>
    <property type="molecule type" value="Genomic_DNA"/>
</dbReference>
<evidence type="ECO:0000256" key="1">
    <source>
        <dbReference type="ARBA" id="ARBA00004642"/>
    </source>
</evidence>
<dbReference type="Gene3D" id="6.20.210.20">
    <property type="entry name" value="THAP domain"/>
    <property type="match status" value="1"/>
</dbReference>
<evidence type="ECO:0000256" key="4">
    <source>
        <dbReference type="ARBA" id="ARBA00022771"/>
    </source>
</evidence>
<keyword evidence="6" id="KW-0805">Transcription regulation</keyword>
<evidence type="ECO:0000256" key="2">
    <source>
        <dbReference type="ARBA" id="ARBA00006177"/>
    </source>
</evidence>
<evidence type="ECO:0000256" key="3">
    <source>
        <dbReference type="ARBA" id="ARBA00022723"/>
    </source>
</evidence>
<dbReference type="SMART" id="SM00692">
    <property type="entry name" value="DM3"/>
    <property type="match status" value="1"/>
</dbReference>
<dbReference type="PANTHER" id="PTHR46600:SF1">
    <property type="entry name" value="THAP DOMAIN-CONTAINING PROTEIN 1"/>
    <property type="match status" value="1"/>
</dbReference>
<evidence type="ECO:0000313" key="14">
    <source>
        <dbReference type="EMBL" id="CAL1302008.1"/>
    </source>
</evidence>
<dbReference type="GO" id="GO:0008270">
    <property type="term" value="F:zinc ion binding"/>
    <property type="evidence" value="ECO:0007669"/>
    <property type="project" value="UniProtKB-KW"/>
</dbReference>
<reference evidence="14 15" key="1">
    <citation type="submission" date="2024-04" db="EMBL/GenBank/DDBJ databases">
        <authorList>
            <person name="Rising A."/>
            <person name="Reimegard J."/>
            <person name="Sonavane S."/>
            <person name="Akerstrom W."/>
            <person name="Nylinder S."/>
            <person name="Hedman E."/>
            <person name="Kallberg Y."/>
        </authorList>
    </citation>
    <scope>NUCLEOTIDE SEQUENCE [LARGE SCALE GENOMIC DNA]</scope>
</reference>
<keyword evidence="10" id="KW-0539">Nucleus</keyword>
<keyword evidence="4 12" id="KW-0863">Zinc-finger</keyword>
<organism evidence="14 15">
    <name type="scientific">Larinioides sclopetarius</name>
    <dbReference type="NCBI Taxonomy" id="280406"/>
    <lineage>
        <taxon>Eukaryota</taxon>
        <taxon>Metazoa</taxon>
        <taxon>Ecdysozoa</taxon>
        <taxon>Arthropoda</taxon>
        <taxon>Chelicerata</taxon>
        <taxon>Arachnida</taxon>
        <taxon>Araneae</taxon>
        <taxon>Araneomorphae</taxon>
        <taxon>Entelegynae</taxon>
        <taxon>Araneoidea</taxon>
        <taxon>Araneidae</taxon>
        <taxon>Larinioides</taxon>
    </lineage>
</organism>
<evidence type="ECO:0000313" key="15">
    <source>
        <dbReference type="Proteomes" id="UP001497382"/>
    </source>
</evidence>
<dbReference type="Proteomes" id="UP001497382">
    <property type="component" value="Unassembled WGS sequence"/>
</dbReference>
<evidence type="ECO:0000256" key="8">
    <source>
        <dbReference type="ARBA" id="ARBA00023125"/>
    </source>
</evidence>
<proteinExistence type="inferred from homology"/>
<comment type="subcellular location">
    <subcellularLocation>
        <location evidence="1">Nucleus</location>
        <location evidence="1">Nucleoplasm</location>
    </subcellularLocation>
</comment>
<protein>
    <recommendedName>
        <fullName evidence="13">THAP-type domain-containing protein</fullName>
    </recommendedName>
</protein>
<evidence type="ECO:0000256" key="10">
    <source>
        <dbReference type="ARBA" id="ARBA00023242"/>
    </source>
</evidence>
<evidence type="ECO:0000256" key="7">
    <source>
        <dbReference type="ARBA" id="ARBA00023054"/>
    </source>
</evidence>
<dbReference type="InterPro" id="IPR038441">
    <property type="entry name" value="THAP_Znf_sf"/>
</dbReference>
<sequence>MPTPCCVPNCRSNYKNTPRISIFKFPTEEDIKRKWTSAIRRKDFVPTKYSRVCIKHFTANDIVNSVTIYNQETGDMVEAPLERKRLRAGAIPSQFPDLPRYLSTEATASREGPEERALQKEMNQVKEAIAESLRENAENTKLKKIVTFEDLIIRFQNFQSDSYIKVTQKNNLFFSALDTLSAPKVSHSLSISTNLEARAYIGDKEINKLGKFSFPLIINNSDIVLEVLDSFKNVMCDLKEELGIKHTVQLICDLLKTLVNNSDITSQAINFLMEQVAFLVNNKFARRYSSDIFIIDVYHSTLWIQIFKRKRPSCFTSSK</sequence>
<evidence type="ECO:0000259" key="13">
    <source>
        <dbReference type="PROSITE" id="PS50950"/>
    </source>
</evidence>
<feature type="domain" description="THAP-type" evidence="13">
    <location>
        <begin position="1"/>
        <end position="95"/>
    </location>
</feature>
<name>A0AAV2C243_9ARAC</name>
<evidence type="ECO:0000256" key="9">
    <source>
        <dbReference type="ARBA" id="ARBA00023163"/>
    </source>
</evidence>
<dbReference type="SMART" id="SM00980">
    <property type="entry name" value="THAP"/>
    <property type="match status" value="1"/>
</dbReference>
<dbReference type="AlphaFoldDB" id="A0AAV2C243"/>
<keyword evidence="11" id="KW-0131">Cell cycle</keyword>
<evidence type="ECO:0000256" key="5">
    <source>
        <dbReference type="ARBA" id="ARBA00022833"/>
    </source>
</evidence>
<dbReference type="PANTHER" id="PTHR46600">
    <property type="entry name" value="THAP DOMAIN-CONTAINING"/>
    <property type="match status" value="1"/>
</dbReference>
<keyword evidence="9" id="KW-0804">Transcription</keyword>
<keyword evidence="5" id="KW-0862">Zinc</keyword>
<evidence type="ECO:0000256" key="11">
    <source>
        <dbReference type="ARBA" id="ARBA00023306"/>
    </source>
</evidence>
<evidence type="ECO:0000256" key="12">
    <source>
        <dbReference type="PROSITE-ProRule" id="PRU00309"/>
    </source>
</evidence>
<gene>
    <name evidence="14" type="ORF">LARSCL_LOCUS22830</name>
</gene>
<dbReference type="GO" id="GO:0005654">
    <property type="term" value="C:nucleoplasm"/>
    <property type="evidence" value="ECO:0007669"/>
    <property type="project" value="UniProtKB-SubCell"/>
</dbReference>
<keyword evidence="3" id="KW-0479">Metal-binding</keyword>
<comment type="caution">
    <text evidence="14">The sequence shown here is derived from an EMBL/GenBank/DDBJ whole genome shotgun (WGS) entry which is preliminary data.</text>
</comment>
<dbReference type="SUPFAM" id="SSF57716">
    <property type="entry name" value="Glucocorticoid receptor-like (DNA-binding domain)"/>
    <property type="match status" value="1"/>
</dbReference>
<comment type="similarity">
    <text evidence="2">Belongs to the THAP1 family.</text>
</comment>
<feature type="non-terminal residue" evidence="14">
    <location>
        <position position="319"/>
    </location>
</feature>
<dbReference type="Pfam" id="PF05485">
    <property type="entry name" value="THAP"/>
    <property type="match status" value="1"/>
</dbReference>
<dbReference type="InterPro" id="IPR026516">
    <property type="entry name" value="THAP1/10"/>
</dbReference>
<keyword evidence="15" id="KW-1185">Reference proteome</keyword>
<accession>A0AAV2C243</accession>
<keyword evidence="7" id="KW-0175">Coiled coil</keyword>
<evidence type="ECO:0000256" key="6">
    <source>
        <dbReference type="ARBA" id="ARBA00023015"/>
    </source>
</evidence>
<keyword evidence="8 12" id="KW-0238">DNA-binding</keyword>
<dbReference type="InterPro" id="IPR006612">
    <property type="entry name" value="THAP_Znf"/>
</dbReference>
<dbReference type="GO" id="GO:0043565">
    <property type="term" value="F:sequence-specific DNA binding"/>
    <property type="evidence" value="ECO:0007669"/>
    <property type="project" value="InterPro"/>
</dbReference>